<dbReference type="GeneID" id="54279568"/>
<feature type="transmembrane region" description="Helical" evidence="1">
    <location>
        <begin position="16"/>
        <end position="37"/>
    </location>
</feature>
<sequence length="106" mass="11691">MTCSESGHRHLRVRTVLVALCCDVGNCGYGLLAVVLCSYKLCNFISIVVGVQCCAVSCNVNYESSTCFLLRCCLCAFSIRVMWVYFLCCFLSYASFKPVLMPPDAS</sequence>
<accession>A0A6A5XJT0</accession>
<name>A0A6A5XJT0_9PLEO</name>
<evidence type="ECO:0000256" key="1">
    <source>
        <dbReference type="SAM" id="Phobius"/>
    </source>
</evidence>
<proteinExistence type="predicted"/>
<evidence type="ECO:0000313" key="2">
    <source>
        <dbReference type="EMBL" id="KAF2013146.1"/>
    </source>
</evidence>
<reference evidence="2" key="1">
    <citation type="journal article" date="2020" name="Stud. Mycol.">
        <title>101 Dothideomycetes genomes: a test case for predicting lifestyles and emergence of pathogens.</title>
        <authorList>
            <person name="Haridas S."/>
            <person name="Albert R."/>
            <person name="Binder M."/>
            <person name="Bloem J."/>
            <person name="Labutti K."/>
            <person name="Salamov A."/>
            <person name="Andreopoulos B."/>
            <person name="Baker S."/>
            <person name="Barry K."/>
            <person name="Bills G."/>
            <person name="Bluhm B."/>
            <person name="Cannon C."/>
            <person name="Castanera R."/>
            <person name="Culley D."/>
            <person name="Daum C."/>
            <person name="Ezra D."/>
            <person name="Gonzalez J."/>
            <person name="Henrissat B."/>
            <person name="Kuo A."/>
            <person name="Liang C."/>
            <person name="Lipzen A."/>
            <person name="Lutzoni F."/>
            <person name="Magnuson J."/>
            <person name="Mondo S."/>
            <person name="Nolan M."/>
            <person name="Ohm R."/>
            <person name="Pangilinan J."/>
            <person name="Park H.-J."/>
            <person name="Ramirez L."/>
            <person name="Alfaro M."/>
            <person name="Sun H."/>
            <person name="Tritt A."/>
            <person name="Yoshinaga Y."/>
            <person name="Zwiers L.-H."/>
            <person name="Turgeon B."/>
            <person name="Goodwin S."/>
            <person name="Spatafora J."/>
            <person name="Crous P."/>
            <person name="Grigoriev I."/>
        </authorList>
    </citation>
    <scope>NUCLEOTIDE SEQUENCE</scope>
    <source>
        <strain evidence="2">CBS 175.79</strain>
    </source>
</reference>
<keyword evidence="1" id="KW-1133">Transmembrane helix</keyword>
<organism evidence="2 3">
    <name type="scientific">Aaosphaeria arxii CBS 175.79</name>
    <dbReference type="NCBI Taxonomy" id="1450172"/>
    <lineage>
        <taxon>Eukaryota</taxon>
        <taxon>Fungi</taxon>
        <taxon>Dikarya</taxon>
        <taxon>Ascomycota</taxon>
        <taxon>Pezizomycotina</taxon>
        <taxon>Dothideomycetes</taxon>
        <taxon>Pleosporomycetidae</taxon>
        <taxon>Pleosporales</taxon>
        <taxon>Pleosporales incertae sedis</taxon>
        <taxon>Aaosphaeria</taxon>
    </lineage>
</organism>
<evidence type="ECO:0008006" key="4">
    <source>
        <dbReference type="Google" id="ProtNLM"/>
    </source>
</evidence>
<protein>
    <recommendedName>
        <fullName evidence="4">Transmembrane protein</fullName>
    </recommendedName>
</protein>
<dbReference type="EMBL" id="ML978071">
    <property type="protein sequence ID" value="KAF2013146.1"/>
    <property type="molecule type" value="Genomic_DNA"/>
</dbReference>
<evidence type="ECO:0000313" key="3">
    <source>
        <dbReference type="Proteomes" id="UP000799778"/>
    </source>
</evidence>
<dbReference type="Proteomes" id="UP000799778">
    <property type="component" value="Unassembled WGS sequence"/>
</dbReference>
<feature type="transmembrane region" description="Helical" evidence="1">
    <location>
        <begin position="68"/>
        <end position="93"/>
    </location>
</feature>
<keyword evidence="1" id="KW-0812">Transmembrane</keyword>
<dbReference type="RefSeq" id="XP_033381485.1">
    <property type="nucleotide sequence ID" value="XM_033522171.1"/>
</dbReference>
<keyword evidence="1" id="KW-0472">Membrane</keyword>
<gene>
    <name evidence="2" type="ORF">BU24DRAFT_231216</name>
</gene>
<dbReference type="AlphaFoldDB" id="A0A6A5XJT0"/>
<keyword evidence="3" id="KW-1185">Reference proteome</keyword>